<reference evidence="1 2" key="1">
    <citation type="submission" date="2024-10" db="EMBL/GenBank/DDBJ databases">
        <title>The Natural Products Discovery Center: Release of the First 8490 Sequenced Strains for Exploring Actinobacteria Biosynthetic Diversity.</title>
        <authorList>
            <person name="Kalkreuter E."/>
            <person name="Kautsar S.A."/>
            <person name="Yang D."/>
            <person name="Bader C.D."/>
            <person name="Teijaro C.N."/>
            <person name="Fluegel L."/>
            <person name="Davis C.M."/>
            <person name="Simpson J.R."/>
            <person name="Lauterbach L."/>
            <person name="Steele A.D."/>
            <person name="Gui C."/>
            <person name="Meng S."/>
            <person name="Li G."/>
            <person name="Viehrig K."/>
            <person name="Ye F."/>
            <person name="Su P."/>
            <person name="Kiefer A.F."/>
            <person name="Nichols A."/>
            <person name="Cepeda A.J."/>
            <person name="Yan W."/>
            <person name="Fan B."/>
            <person name="Jiang Y."/>
            <person name="Adhikari A."/>
            <person name="Zheng C.-J."/>
            <person name="Schuster L."/>
            <person name="Cowan T.M."/>
            <person name="Smanski M.J."/>
            <person name="Chevrette M.G."/>
            <person name="De Carvalho L.P.S."/>
            <person name="Shen B."/>
        </authorList>
    </citation>
    <scope>NUCLEOTIDE SEQUENCE [LARGE SCALE GENOMIC DNA]</scope>
    <source>
        <strain evidence="1 2">NPDC003029</strain>
    </source>
</reference>
<evidence type="ECO:0008006" key="3">
    <source>
        <dbReference type="Google" id="ProtNLM"/>
    </source>
</evidence>
<evidence type="ECO:0000313" key="2">
    <source>
        <dbReference type="Proteomes" id="UP001601976"/>
    </source>
</evidence>
<dbReference type="EMBL" id="JBIAPK010000013">
    <property type="protein sequence ID" value="MFF3343165.1"/>
    <property type="molecule type" value="Genomic_DNA"/>
</dbReference>
<comment type="caution">
    <text evidence="1">The sequence shown here is derived from an EMBL/GenBank/DDBJ whole genome shotgun (WGS) entry which is preliminary data.</text>
</comment>
<organism evidence="1 2">
    <name type="scientific">Streptomyces flavidovirens</name>
    <dbReference type="NCBI Taxonomy" id="67298"/>
    <lineage>
        <taxon>Bacteria</taxon>
        <taxon>Bacillati</taxon>
        <taxon>Actinomycetota</taxon>
        <taxon>Actinomycetes</taxon>
        <taxon>Kitasatosporales</taxon>
        <taxon>Streptomycetaceae</taxon>
        <taxon>Streptomyces</taxon>
    </lineage>
</organism>
<dbReference type="RefSeq" id="WP_387898614.1">
    <property type="nucleotide sequence ID" value="NZ_JBIAPK010000013.1"/>
</dbReference>
<protein>
    <recommendedName>
        <fullName evidence="3">Transposase</fullName>
    </recommendedName>
</protein>
<name>A0ABW6RNM7_9ACTN</name>
<proteinExistence type="predicted"/>
<accession>A0ABW6RNM7</accession>
<gene>
    <name evidence="1" type="ORF">ACFYWW_31430</name>
</gene>
<sequence>MRRLGIINDIEHQAVDDARAQVLGMVTDCSGPSADAERWAAWRWEPTWPTPRLPQPVPAAKRGAPKGITVAYVDRQLRVIDIHTMKPNHIGKPRWRACHALDTVQRMPGIPSPVIRRAG</sequence>
<dbReference type="Proteomes" id="UP001601976">
    <property type="component" value="Unassembled WGS sequence"/>
</dbReference>
<keyword evidence="2" id="KW-1185">Reference proteome</keyword>
<evidence type="ECO:0000313" key="1">
    <source>
        <dbReference type="EMBL" id="MFF3343165.1"/>
    </source>
</evidence>